<dbReference type="KEGG" id="asip:AQUSIP_08050"/>
<organism evidence="2 3">
    <name type="scientific">Aquicella siphonis</name>
    <dbReference type="NCBI Taxonomy" id="254247"/>
    <lineage>
        <taxon>Bacteria</taxon>
        <taxon>Pseudomonadati</taxon>
        <taxon>Pseudomonadota</taxon>
        <taxon>Gammaproteobacteria</taxon>
        <taxon>Legionellales</taxon>
        <taxon>Coxiellaceae</taxon>
        <taxon>Aquicella</taxon>
    </lineage>
</organism>
<evidence type="ECO:0000256" key="1">
    <source>
        <dbReference type="SAM" id="MobiDB-lite"/>
    </source>
</evidence>
<keyword evidence="3" id="KW-1185">Reference proteome</keyword>
<dbReference type="AlphaFoldDB" id="A0A5E4PFV2"/>
<dbReference type="Gene3D" id="3.30.460.40">
    <property type="match status" value="1"/>
</dbReference>
<feature type="region of interest" description="Disordered" evidence="1">
    <location>
        <begin position="240"/>
        <end position="299"/>
    </location>
</feature>
<dbReference type="InterPro" id="IPR043519">
    <property type="entry name" value="NT_sf"/>
</dbReference>
<feature type="compositionally biased region" description="Basic and acidic residues" evidence="1">
    <location>
        <begin position="269"/>
        <end position="299"/>
    </location>
</feature>
<proteinExistence type="predicted"/>
<sequence>MSNEKALEEWQEAVQVIAEALKSVKEDTKNKGYDYAVIGSGAYVLHGVKFEDPNDNPADIDITTTSPRATRNAIMALQESGEISVKEDPKSSLAVSKFHITFKNGKSYEFEFTHAEDFGFNSASLATKNNVQVTSLMETLLSIYLRPEHRIKDLIAFRDLIKNNADVLQAQLSSSQQLNPSFKAAVNTMLAIFADPVKASDPQLVDGTVAKILPRLGVKKAHNMEPKVSVTSQTLFAHQARTMPSAPPRISDRPTATRAPTSSMTPEQRQQRRLERLKEAEKKLKEREQEHEPPKGYRT</sequence>
<evidence type="ECO:0008006" key="4">
    <source>
        <dbReference type="Google" id="ProtNLM"/>
    </source>
</evidence>
<gene>
    <name evidence="2" type="ORF">AQUSIP_08050</name>
</gene>
<evidence type="ECO:0000313" key="3">
    <source>
        <dbReference type="Proteomes" id="UP000324194"/>
    </source>
</evidence>
<protein>
    <recommendedName>
        <fullName evidence="4">Nucleotidyltransferase</fullName>
    </recommendedName>
</protein>
<dbReference type="SUPFAM" id="SSF81301">
    <property type="entry name" value="Nucleotidyltransferase"/>
    <property type="match status" value="1"/>
</dbReference>
<reference evidence="2 3" key="1">
    <citation type="submission" date="2019-08" db="EMBL/GenBank/DDBJ databases">
        <authorList>
            <person name="Guy L."/>
        </authorList>
    </citation>
    <scope>NUCLEOTIDE SEQUENCE [LARGE SCALE GENOMIC DNA]</scope>
    <source>
        <strain evidence="2 3">SGT-108</strain>
    </source>
</reference>
<dbReference type="EMBL" id="LR699119">
    <property type="protein sequence ID" value="VVC75515.1"/>
    <property type="molecule type" value="Genomic_DNA"/>
</dbReference>
<evidence type="ECO:0000313" key="2">
    <source>
        <dbReference type="EMBL" id="VVC75515.1"/>
    </source>
</evidence>
<dbReference type="Proteomes" id="UP000324194">
    <property type="component" value="Chromosome 1"/>
</dbReference>
<name>A0A5E4PFV2_9COXI</name>
<dbReference type="RefSeq" id="WP_148338814.1">
    <property type="nucleotide sequence ID" value="NZ_LR699119.1"/>
</dbReference>
<accession>A0A5E4PFV2</accession>